<reference evidence="13 14" key="1">
    <citation type="journal article" date="2016" name="BMC Genomics">
        <title>Comparative genomics reveals Cyclospora cayetanensis possesses coccidia-like metabolism and invasion components but unique surface antigens.</title>
        <authorList>
            <person name="Liu S."/>
            <person name="Wang L."/>
            <person name="Zheng H."/>
            <person name="Xu Z."/>
            <person name="Roellig D.M."/>
            <person name="Li N."/>
            <person name="Frace M.A."/>
            <person name="Tang K."/>
            <person name="Arrowood M.J."/>
            <person name="Moss D.M."/>
            <person name="Zhang L."/>
            <person name="Feng Y."/>
            <person name="Xiao L."/>
        </authorList>
    </citation>
    <scope>NUCLEOTIDE SEQUENCE [LARGE SCALE GENOMIC DNA]</scope>
    <source>
        <strain evidence="13 14">CHN_HEN01</strain>
    </source>
</reference>
<evidence type="ECO:0000256" key="11">
    <source>
        <dbReference type="ARBA" id="ARBA00031671"/>
    </source>
</evidence>
<evidence type="ECO:0000256" key="1">
    <source>
        <dbReference type="ARBA" id="ARBA00001974"/>
    </source>
</evidence>
<evidence type="ECO:0000256" key="5">
    <source>
        <dbReference type="ARBA" id="ARBA00022630"/>
    </source>
</evidence>
<dbReference type="InterPro" id="IPR014729">
    <property type="entry name" value="Rossmann-like_a/b/a_fold"/>
</dbReference>
<dbReference type="InterPro" id="IPR036155">
    <property type="entry name" value="Crypto/Photolyase_N_sf"/>
</dbReference>
<dbReference type="PROSITE" id="PS01083">
    <property type="entry name" value="DNA_PHOTOLYASES_2_1"/>
    <property type="match status" value="1"/>
</dbReference>
<evidence type="ECO:0000313" key="13">
    <source>
        <dbReference type="EMBL" id="OEH76820.1"/>
    </source>
</evidence>
<dbReference type="Pfam" id="PF00875">
    <property type="entry name" value="DNA_photolyase"/>
    <property type="match status" value="1"/>
</dbReference>
<evidence type="ECO:0000256" key="7">
    <source>
        <dbReference type="ARBA" id="ARBA00022827"/>
    </source>
</evidence>
<dbReference type="SUPFAM" id="SSF52425">
    <property type="entry name" value="Cryptochrome/photolyase, N-terminal domain"/>
    <property type="match status" value="1"/>
</dbReference>
<evidence type="ECO:0000256" key="12">
    <source>
        <dbReference type="ARBA" id="ARBA00033999"/>
    </source>
</evidence>
<dbReference type="GO" id="GO:0003904">
    <property type="term" value="F:deoxyribodipyrimidine photo-lyase activity"/>
    <property type="evidence" value="ECO:0007669"/>
    <property type="project" value="UniProtKB-EC"/>
</dbReference>
<comment type="catalytic activity">
    <reaction evidence="12">
        <text>cyclobutadipyrimidine (in DNA) = 2 pyrimidine residues (in DNA).</text>
        <dbReference type="EC" id="4.1.99.3"/>
    </reaction>
</comment>
<evidence type="ECO:0000256" key="2">
    <source>
        <dbReference type="ARBA" id="ARBA00006409"/>
    </source>
</evidence>
<dbReference type="PROSITE" id="PS01084">
    <property type="entry name" value="DNA_PHOTOLYASES_2_2"/>
    <property type="match status" value="1"/>
</dbReference>
<protein>
    <recommendedName>
        <fullName evidence="4">Deoxyribodipyrimidine photo-lyase</fullName>
        <ecNumber evidence="3">4.1.99.3</ecNumber>
    </recommendedName>
    <alternativeName>
        <fullName evidence="11">DNA photolyase</fullName>
    </alternativeName>
</protein>
<dbReference type="GO" id="GO:0003677">
    <property type="term" value="F:DNA binding"/>
    <property type="evidence" value="ECO:0007669"/>
    <property type="project" value="UniProtKB-KW"/>
</dbReference>
<keyword evidence="8" id="KW-0238">DNA-binding</keyword>
<dbReference type="PROSITE" id="PS51645">
    <property type="entry name" value="PHR_CRY_ALPHA_BETA"/>
    <property type="match status" value="1"/>
</dbReference>
<dbReference type="GeneID" id="34622652"/>
<keyword evidence="5" id="KW-0285">Flavoprotein</keyword>
<dbReference type="VEuPathDB" id="ToxoDB:cyc_06507"/>
<dbReference type="PANTHER" id="PTHR10211:SF0">
    <property type="entry name" value="DEOXYRIBODIPYRIMIDINE PHOTO-LYASE"/>
    <property type="match status" value="1"/>
</dbReference>
<keyword evidence="7" id="KW-0274">FAD</keyword>
<dbReference type="Proteomes" id="UP000095192">
    <property type="component" value="Unassembled WGS sequence"/>
</dbReference>
<name>A0A1D3D031_9EIME</name>
<gene>
    <name evidence="13" type="ORF">cyc_06507</name>
</gene>
<dbReference type="GO" id="GO:0000719">
    <property type="term" value="P:photoreactive repair"/>
    <property type="evidence" value="ECO:0007669"/>
    <property type="project" value="TreeGrafter"/>
</dbReference>
<keyword evidence="9" id="KW-0234">DNA repair</keyword>
<evidence type="ECO:0000256" key="10">
    <source>
        <dbReference type="ARBA" id="ARBA00023239"/>
    </source>
</evidence>
<dbReference type="InterPro" id="IPR052219">
    <property type="entry name" value="Photolyase_Class-2"/>
</dbReference>
<evidence type="ECO:0000256" key="4">
    <source>
        <dbReference type="ARBA" id="ARBA00014046"/>
    </source>
</evidence>
<comment type="caution">
    <text evidence="13">The sequence shown here is derived from an EMBL/GenBank/DDBJ whole genome shotgun (WGS) entry which is preliminary data.</text>
</comment>
<dbReference type="InterPro" id="IPR006050">
    <property type="entry name" value="DNA_photolyase_N"/>
</dbReference>
<dbReference type="FunFam" id="1.10.579.10:FF:000002">
    <property type="entry name" value="Deoxyribodipyrimidine photolyase"/>
    <property type="match status" value="1"/>
</dbReference>
<proteinExistence type="inferred from homology"/>
<dbReference type="Gene3D" id="1.25.40.80">
    <property type="match status" value="1"/>
</dbReference>
<evidence type="ECO:0000256" key="8">
    <source>
        <dbReference type="ARBA" id="ARBA00023125"/>
    </source>
</evidence>
<accession>A0A1D3D031</accession>
<evidence type="ECO:0000256" key="9">
    <source>
        <dbReference type="ARBA" id="ARBA00023204"/>
    </source>
</evidence>
<keyword evidence="14" id="KW-1185">Reference proteome</keyword>
<dbReference type="Gene3D" id="1.10.579.10">
    <property type="entry name" value="DNA Cyclobutane Dipyrimidine Photolyase, subunit A, domain 3"/>
    <property type="match status" value="1"/>
</dbReference>
<dbReference type="OrthoDB" id="496749at2759"/>
<dbReference type="Gene3D" id="3.40.50.620">
    <property type="entry name" value="HUPs"/>
    <property type="match status" value="1"/>
</dbReference>
<sequence length="539" mass="60380">MPRGQPEGERICTGDKRRLEESATQLPGAGKHPQKKGCSETSSSLCWLKDSSVDHRRVRCLTPARTQPNTLGKTVVCLLQRDLRLQDNWALLFAQEAALTLGTPLYVLHLVIPGHTFQPTIRHVSFHLSSLEEFATDLANQSIGFRCIPISTADDDKASTCEARSCIESTVTELKPCLMVCDLMPLRRPSELVKQAANVCVTKGQCPLYQVDSHNIVPVWLASDKQEYSARTFRVRVTRFLREFACEIPRIGQHPHKLQTEDGQTLKIPDILNRLKLDHSVRLPSQWLPGSKAGLAALQEFCTRPRLLAYASRNDPLERGQSGLSPWLHFGQLSSQRCLLTINSLGPGTKIGALAAAARESFIEELVVRRELAENFIFYNSKYDEIQGAPKWAQDTLNAHRGDKREHIYSLSHFEGAKTHEALWNAAQLQLVHDGKMHGFMRMYWAKKILEWAASPESALKISLHLNDKYSLDGTDPNGVVGCMWSIAGVHDQGWAERPIFGKVRYMNLAGCKRKFSVDEFIRRTSVVAATALKVAKKG</sequence>
<keyword evidence="6" id="KW-0227">DNA damage</keyword>
<evidence type="ECO:0000256" key="3">
    <source>
        <dbReference type="ARBA" id="ARBA00013149"/>
    </source>
</evidence>
<dbReference type="InterPro" id="IPR036134">
    <property type="entry name" value="Crypto/Photolyase_FAD-like_sf"/>
</dbReference>
<keyword evidence="10" id="KW-0456">Lyase</keyword>
<dbReference type="InterPro" id="IPR032673">
    <property type="entry name" value="DNA_photolyase_2_CS"/>
</dbReference>
<dbReference type="EMBL" id="JROU02001313">
    <property type="protein sequence ID" value="OEH76820.1"/>
    <property type="molecule type" value="Genomic_DNA"/>
</dbReference>
<dbReference type="EC" id="4.1.99.3" evidence="3"/>
<dbReference type="PANTHER" id="PTHR10211">
    <property type="entry name" value="DEOXYRIBODIPYRIMIDINE PHOTOLYASE"/>
    <property type="match status" value="1"/>
</dbReference>
<comment type="similarity">
    <text evidence="2">Belongs to the DNA photolyase class-2 family.</text>
</comment>
<organism evidence="13 14">
    <name type="scientific">Cyclospora cayetanensis</name>
    <dbReference type="NCBI Taxonomy" id="88456"/>
    <lineage>
        <taxon>Eukaryota</taxon>
        <taxon>Sar</taxon>
        <taxon>Alveolata</taxon>
        <taxon>Apicomplexa</taxon>
        <taxon>Conoidasida</taxon>
        <taxon>Coccidia</taxon>
        <taxon>Eucoccidiorida</taxon>
        <taxon>Eimeriorina</taxon>
        <taxon>Eimeriidae</taxon>
        <taxon>Cyclospora</taxon>
    </lineage>
</organism>
<evidence type="ECO:0000313" key="14">
    <source>
        <dbReference type="Proteomes" id="UP000095192"/>
    </source>
</evidence>
<dbReference type="SUPFAM" id="SSF48173">
    <property type="entry name" value="Cryptochrome/photolyase FAD-binding domain"/>
    <property type="match status" value="1"/>
</dbReference>
<comment type="cofactor">
    <cofactor evidence="1">
        <name>FAD</name>
        <dbReference type="ChEBI" id="CHEBI:57692"/>
    </cofactor>
</comment>
<evidence type="ECO:0000256" key="6">
    <source>
        <dbReference type="ARBA" id="ARBA00022763"/>
    </source>
</evidence>
<dbReference type="AlphaFoldDB" id="A0A1D3D031"/>
<dbReference type="VEuPathDB" id="ToxoDB:LOC34622652"/>